<evidence type="ECO:0000256" key="4">
    <source>
        <dbReference type="ARBA" id="ARBA00022723"/>
    </source>
</evidence>
<dbReference type="AlphaFoldDB" id="U2K3G5"/>
<dbReference type="eggNOG" id="COG0486">
    <property type="taxonomic scope" value="Bacteria"/>
</dbReference>
<evidence type="ECO:0000256" key="5">
    <source>
        <dbReference type="ARBA" id="ARBA00022741"/>
    </source>
</evidence>
<protein>
    <recommendedName>
        <fullName evidence="10">tRNA modification GTPase MnmE</fullName>
        <ecNumber evidence="10">3.6.-.-</ecNumber>
    </recommendedName>
</protein>
<comment type="caution">
    <text evidence="13">The sequence shown here is derived from an EMBL/GenBank/DDBJ whole genome shotgun (WGS) entry which is preliminary data.</text>
</comment>
<feature type="binding site" evidence="10">
    <location>
        <position position="84"/>
    </location>
    <ligand>
        <name>(6S)-5-formyl-5,6,7,8-tetrahydrofolate</name>
        <dbReference type="ChEBI" id="CHEBI:57457"/>
    </ligand>
</feature>
<keyword evidence="9 10" id="KW-0342">GTP-binding</keyword>
<reference evidence="13 14" key="1">
    <citation type="submission" date="2013-07" db="EMBL/GenBank/DDBJ databases">
        <authorList>
            <person name="Weinstock G."/>
            <person name="Sodergren E."/>
            <person name="Wylie T."/>
            <person name="Fulton L."/>
            <person name="Fulton R."/>
            <person name="Fronick C."/>
            <person name="O'Laughlin M."/>
            <person name="Godfrey J."/>
            <person name="Miner T."/>
            <person name="Herter B."/>
            <person name="Appelbaum E."/>
            <person name="Cordes M."/>
            <person name="Lek S."/>
            <person name="Wollam A."/>
            <person name="Pepin K.H."/>
            <person name="Palsikar V.B."/>
            <person name="Mitreva M."/>
            <person name="Wilson R.K."/>
        </authorList>
    </citation>
    <scope>NUCLEOTIDE SEQUENCE [LARGE SCALE GENOMIC DNA]</scope>
    <source>
        <strain evidence="13 14">ATCC 27760</strain>
    </source>
</reference>
<dbReference type="Pfam" id="PF12631">
    <property type="entry name" value="MnmE_helical"/>
    <property type="match status" value="1"/>
</dbReference>
<dbReference type="RefSeq" id="WP_021681813.1">
    <property type="nucleotide sequence ID" value="NZ_KI260382.1"/>
</dbReference>
<feature type="binding site" evidence="10">
    <location>
        <position position="233"/>
    </location>
    <ligand>
        <name>Mg(2+)</name>
        <dbReference type="ChEBI" id="CHEBI:18420"/>
    </ligand>
</feature>
<dbReference type="GO" id="GO:0005829">
    <property type="term" value="C:cytosol"/>
    <property type="evidence" value="ECO:0007669"/>
    <property type="project" value="TreeGrafter"/>
</dbReference>
<dbReference type="Gene3D" id="3.40.50.300">
    <property type="entry name" value="P-loop containing nucleotide triphosphate hydrolases"/>
    <property type="match status" value="1"/>
</dbReference>
<comment type="subunit">
    <text evidence="10">Homodimer. Heterotetramer of two MnmE and two MnmG subunits.</text>
</comment>
<dbReference type="NCBIfam" id="TIGR00231">
    <property type="entry name" value="small_GTP"/>
    <property type="match status" value="1"/>
</dbReference>
<evidence type="ECO:0000256" key="3">
    <source>
        <dbReference type="ARBA" id="ARBA00022694"/>
    </source>
</evidence>
<feature type="binding site" evidence="10">
    <location>
        <begin position="273"/>
        <end position="276"/>
    </location>
    <ligand>
        <name>GTP</name>
        <dbReference type="ChEBI" id="CHEBI:37565"/>
    </ligand>
</feature>
<keyword evidence="7 10" id="KW-0460">Magnesium</keyword>
<dbReference type="Proteomes" id="UP000016662">
    <property type="component" value="Unassembled WGS sequence"/>
</dbReference>
<evidence type="ECO:0000313" key="14">
    <source>
        <dbReference type="Proteomes" id="UP000016662"/>
    </source>
</evidence>
<dbReference type="PANTHER" id="PTHR42714:SF2">
    <property type="entry name" value="TRNA MODIFICATION GTPASE GTPBP3, MITOCHONDRIAL"/>
    <property type="match status" value="1"/>
</dbReference>
<dbReference type="GO" id="GO:0003924">
    <property type="term" value="F:GTPase activity"/>
    <property type="evidence" value="ECO:0007669"/>
    <property type="project" value="UniProtKB-UniRule"/>
</dbReference>
<feature type="domain" description="TrmE-type G" evidence="12">
    <location>
        <begin position="219"/>
        <end position="376"/>
    </location>
</feature>
<feature type="binding site" evidence="10">
    <location>
        <position position="20"/>
    </location>
    <ligand>
        <name>(6S)-5-formyl-5,6,7,8-tetrahydrofolate</name>
        <dbReference type="ChEBI" id="CHEBI:57457"/>
    </ligand>
</feature>
<dbReference type="SUPFAM" id="SSF52540">
    <property type="entry name" value="P-loop containing nucleoside triphosphate hydrolases"/>
    <property type="match status" value="1"/>
</dbReference>
<evidence type="ECO:0000256" key="2">
    <source>
        <dbReference type="ARBA" id="ARBA00022490"/>
    </source>
</evidence>
<keyword evidence="14" id="KW-1185">Reference proteome</keyword>
<evidence type="ECO:0000256" key="1">
    <source>
        <dbReference type="ARBA" id="ARBA00011043"/>
    </source>
</evidence>
<keyword evidence="4 10" id="KW-0479">Metal-binding</keyword>
<proteinExistence type="inferred from homology"/>
<dbReference type="EC" id="3.6.-.-" evidence="10"/>
<dbReference type="HOGENOM" id="CLU_019624_4_1_9"/>
<feature type="binding site" evidence="10">
    <location>
        <position position="250"/>
    </location>
    <ligand>
        <name>K(+)</name>
        <dbReference type="ChEBI" id="CHEBI:29103"/>
    </ligand>
</feature>
<dbReference type="PATRIC" id="fig|411473.3.peg.2922"/>
<dbReference type="InterPro" id="IPR004520">
    <property type="entry name" value="GTPase_MnmE"/>
</dbReference>
<dbReference type="CDD" id="cd04164">
    <property type="entry name" value="trmE"/>
    <property type="match status" value="1"/>
</dbReference>
<evidence type="ECO:0000256" key="11">
    <source>
        <dbReference type="RuleBase" id="RU003313"/>
    </source>
</evidence>
<evidence type="ECO:0000256" key="10">
    <source>
        <dbReference type="HAMAP-Rule" id="MF_00379"/>
    </source>
</evidence>
<dbReference type="GO" id="GO:0030488">
    <property type="term" value="P:tRNA methylation"/>
    <property type="evidence" value="ECO:0007669"/>
    <property type="project" value="TreeGrafter"/>
</dbReference>
<keyword evidence="3 10" id="KW-0819">tRNA processing</keyword>
<dbReference type="GO" id="GO:0002098">
    <property type="term" value="P:tRNA wobble uridine modification"/>
    <property type="evidence" value="ECO:0007669"/>
    <property type="project" value="TreeGrafter"/>
</dbReference>
<dbReference type="SUPFAM" id="SSF103025">
    <property type="entry name" value="Folate-binding domain"/>
    <property type="match status" value="1"/>
</dbReference>
<dbReference type="InterPro" id="IPR006073">
    <property type="entry name" value="GTP-bd"/>
</dbReference>
<evidence type="ECO:0000256" key="8">
    <source>
        <dbReference type="ARBA" id="ARBA00022958"/>
    </source>
</evidence>
<feature type="binding site" evidence="10">
    <location>
        <position position="454"/>
    </location>
    <ligand>
        <name>(6S)-5-formyl-5,6,7,8-tetrahydrofolate</name>
        <dbReference type="ChEBI" id="CHEBI:57457"/>
    </ligand>
</feature>
<sequence length="454" mass="48788">MHTIAAIATPHAAGGIAVIRISGDTAISVAQQCFRSTGGKSLAEMSGYTCVYGSFLDTAGSELDDGIATVFRAPHSYTGEDTVEFSCHGGIFVTRQLLETVYAAGVQPAEAGEFTKRAFLAGKMTLTQAEAVMDVIGAAGKRELAFAHAQQNGALFHRVQQISQGIVRSLGDLAAWADYPEDEIPAVTPESLHAALQPVLEQLDSTLATYDYGRILQSGVSAVIVGKPNVGKSTLFNLLSGSQRSIVTEIAGTTRDVVEEQIRLGNVTLRLSDTAGLRETEDVIEQMGVKIAEERLAQADLILAVFDTTRPLDDDDRRMLEQLPEKPVIAILNKSDQSAQLDTDELEPHFSRVITMAAREGSGLEQLQQAVEELFYQAEVTPELGIVANARQKQCLEQAREQVQLALEALDAGELLDAVTVLLEEAANALLTLTGERVSEAVVNDVFSRFCVGK</sequence>
<dbReference type="CDD" id="cd14858">
    <property type="entry name" value="TrmE_N"/>
    <property type="match status" value="1"/>
</dbReference>
<dbReference type="OrthoDB" id="9805918at2"/>
<feature type="binding site" evidence="10">
    <location>
        <position position="123"/>
    </location>
    <ligand>
        <name>(6S)-5-formyl-5,6,7,8-tetrahydrofolate</name>
        <dbReference type="ChEBI" id="CHEBI:57457"/>
    </ligand>
</feature>
<comment type="similarity">
    <text evidence="1 10 11">Belongs to the TRAFAC class TrmE-Era-EngA-EngB-Septin-like GTPase superfamily. TrmE GTPase family.</text>
</comment>
<feature type="binding site" evidence="10">
    <location>
        <position position="248"/>
    </location>
    <ligand>
        <name>K(+)</name>
        <dbReference type="ChEBI" id="CHEBI:29103"/>
    </ligand>
</feature>
<dbReference type="InterPro" id="IPR027417">
    <property type="entry name" value="P-loop_NTPase"/>
</dbReference>
<dbReference type="PANTHER" id="PTHR42714">
    <property type="entry name" value="TRNA MODIFICATION GTPASE GTPBP3"/>
    <property type="match status" value="1"/>
</dbReference>
<dbReference type="PROSITE" id="PS51709">
    <property type="entry name" value="G_TRME"/>
    <property type="match status" value="1"/>
</dbReference>
<evidence type="ECO:0000259" key="12">
    <source>
        <dbReference type="PROSITE" id="PS51709"/>
    </source>
</evidence>
<dbReference type="InterPro" id="IPR027368">
    <property type="entry name" value="MnmE_dom2"/>
</dbReference>
<dbReference type="InterPro" id="IPR005225">
    <property type="entry name" value="Small_GTP-bd"/>
</dbReference>
<dbReference type="NCBIfam" id="TIGR00450">
    <property type="entry name" value="mnmE_trmE_thdF"/>
    <property type="match status" value="1"/>
</dbReference>
<dbReference type="Gene3D" id="3.30.1360.120">
    <property type="entry name" value="Probable tRNA modification gtpase trme, domain 1"/>
    <property type="match status" value="1"/>
</dbReference>
<feature type="binding site" evidence="10">
    <location>
        <position position="229"/>
    </location>
    <ligand>
        <name>K(+)</name>
        <dbReference type="ChEBI" id="CHEBI:29103"/>
    </ligand>
</feature>
<evidence type="ECO:0000256" key="6">
    <source>
        <dbReference type="ARBA" id="ARBA00022801"/>
    </source>
</evidence>
<dbReference type="InterPro" id="IPR031168">
    <property type="entry name" value="G_TrmE"/>
</dbReference>
<keyword evidence="5 10" id="KW-0547">Nucleotide-binding</keyword>
<dbReference type="InterPro" id="IPR018948">
    <property type="entry name" value="GTP-bd_TrmE_N"/>
</dbReference>
<dbReference type="EMBL" id="AWVF01000474">
    <property type="protein sequence ID" value="ERJ86650.1"/>
    <property type="molecule type" value="Genomic_DNA"/>
</dbReference>
<gene>
    <name evidence="10" type="primary">mnmE</name>
    <name evidence="10" type="synonym">trmE</name>
    <name evidence="13" type="ORF">RUMCAL_03492</name>
</gene>
<dbReference type="STRING" id="411473.RUMCAL_03492"/>
<keyword evidence="6 10" id="KW-0378">Hydrolase</keyword>
<dbReference type="Pfam" id="PF10396">
    <property type="entry name" value="TrmE_N"/>
    <property type="match status" value="1"/>
</dbReference>
<comment type="cofactor">
    <cofactor evidence="10">
        <name>K(+)</name>
        <dbReference type="ChEBI" id="CHEBI:29103"/>
    </cofactor>
    <text evidence="10">Binds 1 potassium ion per subunit.</text>
</comment>
<evidence type="ECO:0000313" key="13">
    <source>
        <dbReference type="EMBL" id="ERJ86650.1"/>
    </source>
</evidence>
<feature type="binding site" evidence="10">
    <location>
        <begin position="248"/>
        <end position="254"/>
    </location>
    <ligand>
        <name>GTP</name>
        <dbReference type="ChEBI" id="CHEBI:37565"/>
    </ligand>
</feature>
<feature type="binding site" evidence="10">
    <location>
        <position position="254"/>
    </location>
    <ligand>
        <name>Mg(2+)</name>
        <dbReference type="ChEBI" id="CHEBI:18420"/>
    </ligand>
</feature>
<dbReference type="SUPFAM" id="SSF116878">
    <property type="entry name" value="TrmE connector domain"/>
    <property type="match status" value="1"/>
</dbReference>
<comment type="function">
    <text evidence="10">Exhibits a very high intrinsic GTPase hydrolysis rate. Involved in the addition of a carboxymethylaminomethyl (cmnm) group at the wobble position (U34) of certain tRNAs, forming tRNA-cmnm(5)s(2)U34.</text>
</comment>
<dbReference type="FunFam" id="3.40.50.300:FF:001376">
    <property type="entry name" value="tRNA modification GTPase MnmE"/>
    <property type="match status" value="1"/>
</dbReference>
<accession>U2K3G5</accession>
<name>U2K3G5_9FIRM</name>
<feature type="binding site" evidence="10">
    <location>
        <position position="253"/>
    </location>
    <ligand>
        <name>K(+)</name>
        <dbReference type="ChEBI" id="CHEBI:29103"/>
    </ligand>
</feature>
<dbReference type="HAMAP" id="MF_00379">
    <property type="entry name" value="GTPase_MnmE"/>
    <property type="match status" value="1"/>
</dbReference>
<evidence type="ECO:0000256" key="7">
    <source>
        <dbReference type="ARBA" id="ARBA00022842"/>
    </source>
</evidence>
<evidence type="ECO:0000256" key="9">
    <source>
        <dbReference type="ARBA" id="ARBA00023134"/>
    </source>
</evidence>
<organism evidence="13 14">
    <name type="scientific">Ruminococcus callidus ATCC 27760</name>
    <dbReference type="NCBI Taxonomy" id="411473"/>
    <lineage>
        <taxon>Bacteria</taxon>
        <taxon>Bacillati</taxon>
        <taxon>Bacillota</taxon>
        <taxon>Clostridia</taxon>
        <taxon>Eubacteriales</taxon>
        <taxon>Oscillospiraceae</taxon>
        <taxon>Ruminococcus</taxon>
    </lineage>
</organism>
<dbReference type="GO" id="GO:0005525">
    <property type="term" value="F:GTP binding"/>
    <property type="evidence" value="ECO:0007669"/>
    <property type="project" value="UniProtKB-UniRule"/>
</dbReference>
<comment type="caution">
    <text evidence="10">Lacks conserved residue(s) required for the propagation of feature annotation.</text>
</comment>
<dbReference type="InterPro" id="IPR027266">
    <property type="entry name" value="TrmE/GcvT-like"/>
</dbReference>
<keyword evidence="8 10" id="KW-0630">Potassium</keyword>
<dbReference type="InterPro" id="IPR025867">
    <property type="entry name" value="MnmE_helical"/>
</dbReference>
<comment type="subcellular location">
    <subcellularLocation>
        <location evidence="10">Cytoplasm</location>
    </subcellularLocation>
</comment>
<dbReference type="Pfam" id="PF01926">
    <property type="entry name" value="MMR_HSR1"/>
    <property type="match status" value="1"/>
</dbReference>
<feature type="binding site" evidence="10">
    <location>
        <begin position="229"/>
        <end position="234"/>
    </location>
    <ligand>
        <name>GTP</name>
        <dbReference type="ChEBI" id="CHEBI:37565"/>
    </ligand>
</feature>
<keyword evidence="2 10" id="KW-0963">Cytoplasm</keyword>
<dbReference type="Gene3D" id="1.20.120.430">
    <property type="entry name" value="tRNA modification GTPase MnmE domain 2"/>
    <property type="match status" value="1"/>
</dbReference>
<dbReference type="GO" id="GO:0046872">
    <property type="term" value="F:metal ion binding"/>
    <property type="evidence" value="ECO:0007669"/>
    <property type="project" value="UniProtKB-KW"/>
</dbReference>